<feature type="compositionally biased region" description="Basic and acidic residues" evidence="1">
    <location>
        <begin position="631"/>
        <end position="650"/>
    </location>
</feature>
<gene>
    <name evidence="2" type="ORF">TRFO_34320</name>
</gene>
<feature type="compositionally biased region" description="Basic and acidic residues" evidence="1">
    <location>
        <begin position="669"/>
        <end position="678"/>
    </location>
</feature>
<dbReference type="SUPFAM" id="SSF47954">
    <property type="entry name" value="Cyclin-like"/>
    <property type="match status" value="2"/>
</dbReference>
<evidence type="ECO:0000256" key="1">
    <source>
        <dbReference type="SAM" id="MobiDB-lite"/>
    </source>
</evidence>
<dbReference type="OrthoDB" id="10266018at2759"/>
<feature type="compositionally biased region" description="Polar residues" evidence="1">
    <location>
        <begin position="651"/>
        <end position="663"/>
    </location>
</feature>
<comment type="caution">
    <text evidence="2">The sequence shown here is derived from an EMBL/GenBank/DDBJ whole genome shotgun (WGS) entry which is preliminary data.</text>
</comment>
<reference evidence="2" key="1">
    <citation type="submission" date="2016-10" db="EMBL/GenBank/DDBJ databases">
        <authorList>
            <person name="Benchimol M."/>
            <person name="Almeida L.G."/>
            <person name="Vasconcelos A.T."/>
            <person name="Perreira-Neves A."/>
            <person name="Rosa I.A."/>
            <person name="Tasca T."/>
            <person name="Bogo M.R."/>
            <person name="de Souza W."/>
        </authorList>
    </citation>
    <scope>NUCLEOTIDE SEQUENCE [LARGE SCALE GENOMIC DNA]</scope>
    <source>
        <strain evidence="2">K</strain>
    </source>
</reference>
<organism evidence="2 3">
    <name type="scientific">Tritrichomonas foetus</name>
    <dbReference type="NCBI Taxonomy" id="1144522"/>
    <lineage>
        <taxon>Eukaryota</taxon>
        <taxon>Metamonada</taxon>
        <taxon>Parabasalia</taxon>
        <taxon>Tritrichomonadida</taxon>
        <taxon>Tritrichomonadidae</taxon>
        <taxon>Tritrichomonas</taxon>
    </lineage>
</organism>
<feature type="compositionally biased region" description="Basic and acidic residues" evidence="1">
    <location>
        <begin position="583"/>
        <end position="612"/>
    </location>
</feature>
<dbReference type="Gene3D" id="1.10.472.10">
    <property type="entry name" value="Cyclin-like"/>
    <property type="match status" value="2"/>
</dbReference>
<dbReference type="AlphaFoldDB" id="A0A1J4JP43"/>
<dbReference type="CDD" id="cd00043">
    <property type="entry name" value="CYCLIN_SF"/>
    <property type="match status" value="1"/>
</dbReference>
<dbReference type="GO" id="GO:0006357">
    <property type="term" value="P:regulation of transcription by RNA polymerase II"/>
    <property type="evidence" value="ECO:0007669"/>
    <property type="project" value="InterPro"/>
</dbReference>
<feature type="region of interest" description="Disordered" evidence="1">
    <location>
        <begin position="376"/>
        <end position="471"/>
    </location>
</feature>
<protein>
    <submittedName>
        <fullName evidence="2">Uncharacterized protein</fullName>
    </submittedName>
</protein>
<proteinExistence type="predicted"/>
<evidence type="ECO:0000313" key="2">
    <source>
        <dbReference type="EMBL" id="OHS99285.1"/>
    </source>
</evidence>
<dbReference type="GeneID" id="94844313"/>
<feature type="region of interest" description="Disordered" evidence="1">
    <location>
        <begin position="563"/>
        <end position="678"/>
    </location>
</feature>
<dbReference type="VEuPathDB" id="TrichDB:TRFO_34320"/>
<name>A0A1J4JP43_9EUKA</name>
<dbReference type="GO" id="GO:0016538">
    <property type="term" value="F:cyclin-dependent protein serine/threonine kinase regulator activity"/>
    <property type="evidence" value="ECO:0007669"/>
    <property type="project" value="InterPro"/>
</dbReference>
<dbReference type="EMBL" id="MLAK01001014">
    <property type="protein sequence ID" value="OHS99285.1"/>
    <property type="molecule type" value="Genomic_DNA"/>
</dbReference>
<sequence length="678" mass="80625">MMQATNTVQKFGVEVPTKIMTGTTRLNKFLCKKISINHPRARATATYFFQKAYDGMKETDPQIVYFIIASLHLATKVYDDGRHIHDFIEALNEARYDKDLVTSLPALSHFGNFDSEYRQLLTTKIINAQNDIIYRLDFKFRVPLPYQSATYFSKCIAHWHIPEEDSKKPNKNIDILSNQIENFAWAFLNDLQFSHLFYAYPPDIVGLIAVRLSCEILKLPLVSPKRLMWFSALLPFRDVSEMTEATQAIRPMFKQVINEHKPIEINIDDLEQKMKTFYIAPLEDYREIDEMCPPPPLELLEEFVGHEDSFNKVWWDHLPDIPPPPLELLASEVPQPVASISRRRSDDFEEEEQIFVPKEFGVKLPTEADLRNRADGAVRSCHHTPDHFSRSESRSELRSDYRGDYRSDYRSDYRGEMRSESRGELRGDLRSESRGDLRDDLRDDYLGPASRRRDPYDYRDPRDSRSVRDYRDSADIRDTYDYRDSRDGHAVRDIRESRDSRDIREIRDTEDPYSRDSKKRNFDIYDYREDYRSDYRDEYRGSDDRYNEGYSKPVYRQVEDYKSYRQLDERGSPYVKKAPSHYEQSDDNRFEDRRTDSSRRAQRSPEEYHSRDYYTPQKSPQDEYYGYRRSASREFKEKRADFYRDDERAYRNSSQERSGQPSHNAHRSHNPDSQKRRH</sequence>
<feature type="compositionally biased region" description="Basic and acidic residues" evidence="1">
    <location>
        <begin position="383"/>
        <end position="471"/>
    </location>
</feature>
<dbReference type="InterPro" id="IPR036915">
    <property type="entry name" value="Cyclin-like_sf"/>
</dbReference>
<dbReference type="Proteomes" id="UP000179807">
    <property type="component" value="Unassembled WGS sequence"/>
</dbReference>
<dbReference type="RefSeq" id="XP_068352422.1">
    <property type="nucleotide sequence ID" value="XM_068509609.1"/>
</dbReference>
<dbReference type="InterPro" id="IPR043198">
    <property type="entry name" value="Cyclin/Ssn8"/>
</dbReference>
<evidence type="ECO:0000313" key="3">
    <source>
        <dbReference type="Proteomes" id="UP000179807"/>
    </source>
</evidence>
<dbReference type="PANTHER" id="PTHR10026">
    <property type="entry name" value="CYCLIN"/>
    <property type="match status" value="1"/>
</dbReference>
<accession>A0A1J4JP43</accession>
<keyword evidence="3" id="KW-1185">Reference proteome</keyword>